<evidence type="ECO:0000313" key="3">
    <source>
        <dbReference type="Proteomes" id="UP000035740"/>
    </source>
</evidence>
<sequence length="139" mass="15520">MMLQIPRRLQLDLQLMEVGVLIDNLNRNLNVLQNDKVEKQRENPARSITIDLDKIEKNARLVRARDASKKKNKKSTSDLPSAAFSDSGQQQRLARPGSAPSRRPNPPGQAMPAASSQLQTRALVRPETGVRRQIRGSFG</sequence>
<protein>
    <submittedName>
        <fullName evidence="2">Uncharacterized protein</fullName>
    </submittedName>
</protein>
<name>A0A0J8AZS6_BETVV</name>
<reference evidence="2 3" key="1">
    <citation type="journal article" date="2014" name="Nature">
        <title>The genome of the recently domesticated crop plant sugar beet (Beta vulgaris).</title>
        <authorList>
            <person name="Dohm J.C."/>
            <person name="Minoche A.E."/>
            <person name="Holtgrawe D."/>
            <person name="Capella-Gutierrez S."/>
            <person name="Zakrzewski F."/>
            <person name="Tafer H."/>
            <person name="Rupp O."/>
            <person name="Sorensen T.R."/>
            <person name="Stracke R."/>
            <person name="Reinhardt R."/>
            <person name="Goesmann A."/>
            <person name="Kraft T."/>
            <person name="Schulz B."/>
            <person name="Stadler P.F."/>
            <person name="Schmidt T."/>
            <person name="Gabaldon T."/>
            <person name="Lehrach H."/>
            <person name="Weisshaar B."/>
            <person name="Himmelbauer H."/>
        </authorList>
    </citation>
    <scope>NUCLEOTIDE SEQUENCE [LARGE SCALE GENOMIC DNA]</scope>
    <source>
        <tissue evidence="2">Taproot</tissue>
    </source>
</reference>
<dbReference type="Proteomes" id="UP000035740">
    <property type="component" value="Unassembled WGS sequence"/>
</dbReference>
<keyword evidence="3" id="KW-1185">Reference proteome</keyword>
<dbReference type="Gramene" id="KMS94269">
    <property type="protein sequence ID" value="KMS94269"/>
    <property type="gene ID" value="BVRB_023110"/>
</dbReference>
<gene>
    <name evidence="2" type="ORF">BVRB_023110</name>
</gene>
<organism evidence="2 3">
    <name type="scientific">Beta vulgaris subsp. vulgaris</name>
    <name type="common">Beet</name>
    <dbReference type="NCBI Taxonomy" id="3555"/>
    <lineage>
        <taxon>Eukaryota</taxon>
        <taxon>Viridiplantae</taxon>
        <taxon>Streptophyta</taxon>
        <taxon>Embryophyta</taxon>
        <taxon>Tracheophyta</taxon>
        <taxon>Spermatophyta</taxon>
        <taxon>Magnoliopsida</taxon>
        <taxon>eudicotyledons</taxon>
        <taxon>Gunneridae</taxon>
        <taxon>Pentapetalae</taxon>
        <taxon>Caryophyllales</taxon>
        <taxon>Chenopodiaceae</taxon>
        <taxon>Betoideae</taxon>
        <taxon>Beta</taxon>
    </lineage>
</organism>
<feature type="region of interest" description="Disordered" evidence="1">
    <location>
        <begin position="63"/>
        <end position="139"/>
    </location>
</feature>
<evidence type="ECO:0000256" key="1">
    <source>
        <dbReference type="SAM" id="MobiDB-lite"/>
    </source>
</evidence>
<proteinExistence type="predicted"/>
<evidence type="ECO:0000313" key="2">
    <source>
        <dbReference type="EMBL" id="KMS94269.1"/>
    </source>
</evidence>
<dbReference type="AlphaFoldDB" id="A0A0J8AZS6"/>
<dbReference type="EMBL" id="KQ094740">
    <property type="protein sequence ID" value="KMS94269.1"/>
    <property type="molecule type" value="Genomic_DNA"/>
</dbReference>
<accession>A0A0J8AZS6</accession>